<dbReference type="SUPFAM" id="SSF53850">
    <property type="entry name" value="Periplasmic binding protein-like II"/>
    <property type="match status" value="1"/>
</dbReference>
<dbReference type="CDD" id="cd08414">
    <property type="entry name" value="PBP2_LTTR_aromatics_like"/>
    <property type="match status" value="1"/>
</dbReference>
<keyword evidence="3" id="KW-0238">DNA-binding</keyword>
<evidence type="ECO:0000256" key="4">
    <source>
        <dbReference type="ARBA" id="ARBA00023163"/>
    </source>
</evidence>
<evidence type="ECO:0000256" key="2">
    <source>
        <dbReference type="ARBA" id="ARBA00023015"/>
    </source>
</evidence>
<reference evidence="6 7" key="1">
    <citation type="submission" date="2019-03" db="EMBL/GenBank/DDBJ databases">
        <title>Whole genome sequence of Arthrobacter sp JH1-1.</title>
        <authorList>
            <person name="Trinh H.N."/>
        </authorList>
    </citation>
    <scope>NUCLEOTIDE SEQUENCE [LARGE SCALE GENOMIC DNA]</scope>
    <source>
        <strain evidence="6 7">JH1-1</strain>
    </source>
</reference>
<dbReference type="OrthoDB" id="3636008at2"/>
<dbReference type="GO" id="GO:0003700">
    <property type="term" value="F:DNA-binding transcription factor activity"/>
    <property type="evidence" value="ECO:0007669"/>
    <property type="project" value="InterPro"/>
</dbReference>
<dbReference type="PANTHER" id="PTHR30346:SF0">
    <property type="entry name" value="HCA OPERON TRANSCRIPTIONAL ACTIVATOR HCAR"/>
    <property type="match status" value="1"/>
</dbReference>
<sequence length="289" mass="31951">MDLENRLVNIEFRHLRALIAVAEDLNFTRAAERLRTTQPSLSRTIASLEQTLGTVLVRRDRQSVDLTAAGTRFLPYARLALGALQEGVEAVTGPPLVLRICFAGVLAEITGPAVKTFERMQPGIQVDIRRYDDPMARLLEGRCHLAFLLGAPNSPALQTLVLTEEVRMVALPAGHRLARQDTITLRELSHETLVVNVLAGTTSVTLWDESDRPTKSVRVRNIDEWMEAIALGRGIGVTPASTARFYSHPQIEFRALSDAPRVPVVLAWRKGDPHPNIPDFTEAVKASLM</sequence>
<gene>
    <name evidence="6" type="ORF">E1809_21455</name>
</gene>
<dbReference type="Pfam" id="PF03466">
    <property type="entry name" value="LysR_substrate"/>
    <property type="match status" value="1"/>
</dbReference>
<dbReference type="InterPro" id="IPR000847">
    <property type="entry name" value="LysR_HTH_N"/>
</dbReference>
<dbReference type="InterPro" id="IPR005119">
    <property type="entry name" value="LysR_subst-bd"/>
</dbReference>
<dbReference type="SUPFAM" id="SSF46785">
    <property type="entry name" value="Winged helix' DNA-binding domain"/>
    <property type="match status" value="1"/>
</dbReference>
<evidence type="ECO:0000313" key="6">
    <source>
        <dbReference type="EMBL" id="TDF91180.1"/>
    </source>
</evidence>
<dbReference type="GO" id="GO:0003677">
    <property type="term" value="F:DNA binding"/>
    <property type="evidence" value="ECO:0007669"/>
    <property type="project" value="UniProtKB-KW"/>
</dbReference>
<feature type="domain" description="HTH lysR-type" evidence="5">
    <location>
        <begin position="10"/>
        <end position="67"/>
    </location>
</feature>
<name>A0A4R5KB35_9MICC</name>
<evidence type="ECO:0000256" key="1">
    <source>
        <dbReference type="ARBA" id="ARBA00009437"/>
    </source>
</evidence>
<protein>
    <submittedName>
        <fullName evidence="6">LysR family transcriptional regulator</fullName>
    </submittedName>
</protein>
<dbReference type="Pfam" id="PF00126">
    <property type="entry name" value="HTH_1"/>
    <property type="match status" value="1"/>
</dbReference>
<dbReference type="FunFam" id="1.10.10.10:FF:000001">
    <property type="entry name" value="LysR family transcriptional regulator"/>
    <property type="match status" value="1"/>
</dbReference>
<keyword evidence="7" id="KW-1185">Reference proteome</keyword>
<dbReference type="PRINTS" id="PR00039">
    <property type="entry name" value="HTHLYSR"/>
</dbReference>
<evidence type="ECO:0000313" key="7">
    <source>
        <dbReference type="Proteomes" id="UP000295511"/>
    </source>
</evidence>
<organism evidence="6 7">
    <name type="scientific">Arthrobacter terricola</name>
    <dbReference type="NCBI Taxonomy" id="2547396"/>
    <lineage>
        <taxon>Bacteria</taxon>
        <taxon>Bacillati</taxon>
        <taxon>Actinomycetota</taxon>
        <taxon>Actinomycetes</taxon>
        <taxon>Micrococcales</taxon>
        <taxon>Micrococcaceae</taxon>
        <taxon>Arthrobacter</taxon>
    </lineage>
</organism>
<comment type="similarity">
    <text evidence="1">Belongs to the LysR transcriptional regulatory family.</text>
</comment>
<dbReference type="Proteomes" id="UP000295511">
    <property type="component" value="Unassembled WGS sequence"/>
</dbReference>
<accession>A0A4R5KB35</accession>
<keyword evidence="2" id="KW-0805">Transcription regulation</keyword>
<evidence type="ECO:0000256" key="3">
    <source>
        <dbReference type="ARBA" id="ARBA00023125"/>
    </source>
</evidence>
<evidence type="ECO:0000259" key="5">
    <source>
        <dbReference type="PROSITE" id="PS50931"/>
    </source>
</evidence>
<dbReference type="InterPro" id="IPR036388">
    <property type="entry name" value="WH-like_DNA-bd_sf"/>
</dbReference>
<dbReference type="Gene3D" id="3.40.190.10">
    <property type="entry name" value="Periplasmic binding protein-like II"/>
    <property type="match status" value="2"/>
</dbReference>
<dbReference type="GO" id="GO:0032993">
    <property type="term" value="C:protein-DNA complex"/>
    <property type="evidence" value="ECO:0007669"/>
    <property type="project" value="TreeGrafter"/>
</dbReference>
<proteinExistence type="inferred from homology"/>
<dbReference type="PROSITE" id="PS50931">
    <property type="entry name" value="HTH_LYSR"/>
    <property type="match status" value="1"/>
</dbReference>
<comment type="caution">
    <text evidence="6">The sequence shown here is derived from an EMBL/GenBank/DDBJ whole genome shotgun (WGS) entry which is preliminary data.</text>
</comment>
<keyword evidence="4" id="KW-0804">Transcription</keyword>
<dbReference type="InterPro" id="IPR036390">
    <property type="entry name" value="WH_DNA-bd_sf"/>
</dbReference>
<dbReference type="EMBL" id="SMRU01000032">
    <property type="protein sequence ID" value="TDF91180.1"/>
    <property type="molecule type" value="Genomic_DNA"/>
</dbReference>
<dbReference type="AlphaFoldDB" id="A0A4R5KB35"/>
<dbReference type="Gene3D" id="1.10.10.10">
    <property type="entry name" value="Winged helix-like DNA-binding domain superfamily/Winged helix DNA-binding domain"/>
    <property type="match status" value="1"/>
</dbReference>
<dbReference type="PANTHER" id="PTHR30346">
    <property type="entry name" value="TRANSCRIPTIONAL DUAL REGULATOR HCAR-RELATED"/>
    <property type="match status" value="1"/>
</dbReference>
<dbReference type="RefSeq" id="WP_133206287.1">
    <property type="nucleotide sequence ID" value="NZ_SMRU01000032.1"/>
</dbReference>